<evidence type="ECO:0000313" key="1">
    <source>
        <dbReference type="EMBL" id="AXG66976.1"/>
    </source>
</evidence>
<accession>A0A384ZXM1</accession>
<dbReference type="Proteomes" id="UP000263326">
    <property type="component" value="Segment"/>
</dbReference>
<evidence type="ECO:0000313" key="2">
    <source>
        <dbReference type="Proteomes" id="UP000263326"/>
    </source>
</evidence>
<sequence length="137" mass="15517">MDNLPKKGAVFSLIEVAKISKESNRDVYLGFVPPVRTEKCQYKFLKPSVVEYQHIGLDALLLIPGWAETKWRFLHFSPIGFNACFAAIDSEEISALCEYQPHTFDLLVDSVCSFPLNTDFKQSPPYDPAIHGRLIPQ</sequence>
<gene>
    <name evidence="1" type="ORF">JA29_250</name>
</gene>
<organism evidence="1 2">
    <name type="scientific">Dickeya phage vB_DsoM_JA29</name>
    <dbReference type="NCBI Taxonomy" id="2283031"/>
    <lineage>
        <taxon>Viruses</taxon>
        <taxon>Duplodnaviria</taxon>
        <taxon>Heunggongvirae</taxon>
        <taxon>Uroviricota</taxon>
        <taxon>Caudoviricetes</taxon>
        <taxon>Salmondvirus</taxon>
        <taxon>Salmondvirus JA29</taxon>
    </lineage>
</organism>
<dbReference type="EMBL" id="MH460461">
    <property type="protein sequence ID" value="AXG66976.1"/>
    <property type="molecule type" value="Genomic_DNA"/>
</dbReference>
<proteinExistence type="predicted"/>
<reference evidence="1 2" key="1">
    <citation type="journal article" date="2018" name="Front. Microbiol.">
        <title>Jumbo Bacteriophages Are Represented Within an Increasing Diversity of Environmental Viruses Infecting the Emerging Phytopathogen, Dickeya solani.</title>
        <authorList>
            <person name="Day A.W."/>
            <person name="Ahn J."/>
            <person name="Salmond G.P.C."/>
        </authorList>
    </citation>
    <scope>NUCLEOTIDE SEQUENCE [LARGE SCALE GENOMIC DNA]</scope>
</reference>
<keyword evidence="2" id="KW-1185">Reference proteome</keyword>
<name>A0A384ZXM1_9CAUD</name>
<protein>
    <submittedName>
        <fullName evidence="1">Uncharacterized protein</fullName>
    </submittedName>
</protein>